<dbReference type="EMBL" id="OD567670">
    <property type="protein sequence ID" value="CAD7446008.1"/>
    <property type="molecule type" value="Genomic_DNA"/>
</dbReference>
<evidence type="ECO:0000256" key="5">
    <source>
        <dbReference type="RuleBase" id="RU003785"/>
    </source>
</evidence>
<evidence type="ECO:0000256" key="2">
    <source>
        <dbReference type="ARBA" id="ARBA00022679"/>
    </source>
</evidence>
<dbReference type="GO" id="GO:0052381">
    <property type="term" value="F:tRNA dimethylallyltransferase activity"/>
    <property type="evidence" value="ECO:0007669"/>
    <property type="project" value="InterPro"/>
</dbReference>
<reference evidence="8" key="1">
    <citation type="submission" date="2020-11" db="EMBL/GenBank/DDBJ databases">
        <authorList>
            <person name="Tran Van P."/>
        </authorList>
    </citation>
    <scope>NUCLEOTIDE SEQUENCE</scope>
</reference>
<dbReference type="Gene3D" id="1.10.20.140">
    <property type="match status" value="1"/>
</dbReference>
<dbReference type="SUPFAM" id="SSF57667">
    <property type="entry name" value="beta-beta-alpha zinc fingers"/>
    <property type="match status" value="1"/>
</dbReference>
<dbReference type="InterPro" id="IPR013087">
    <property type="entry name" value="Znf_C2H2_type"/>
</dbReference>
<dbReference type="SMART" id="SM00451">
    <property type="entry name" value="ZnF_U1"/>
    <property type="match status" value="1"/>
</dbReference>
<dbReference type="AlphaFoldDB" id="A0A7R9F549"/>
<evidence type="ECO:0000313" key="8">
    <source>
        <dbReference type="EMBL" id="CAD7446008.1"/>
    </source>
</evidence>
<evidence type="ECO:0000256" key="3">
    <source>
        <dbReference type="ARBA" id="ARBA00022741"/>
    </source>
</evidence>
<dbReference type="InterPro" id="IPR027417">
    <property type="entry name" value="P-loop_NTPase"/>
</dbReference>
<gene>
    <name evidence="8" type="ORF">TBIB3V08_LOCUS8348</name>
</gene>
<evidence type="ECO:0000256" key="4">
    <source>
        <dbReference type="ARBA" id="ARBA00022840"/>
    </source>
</evidence>
<protein>
    <recommendedName>
        <fullName evidence="7">C2H2-type domain-containing protein</fullName>
    </recommendedName>
</protein>
<dbReference type="Pfam" id="PF12874">
    <property type="entry name" value="zf-met"/>
    <property type="match status" value="1"/>
</dbReference>
<keyword evidence="2 5" id="KW-0808">Transferase</keyword>
<feature type="region of interest" description="Disordered" evidence="6">
    <location>
        <begin position="407"/>
        <end position="464"/>
    </location>
</feature>
<dbReference type="GO" id="GO:0005524">
    <property type="term" value="F:ATP binding"/>
    <property type="evidence" value="ECO:0007669"/>
    <property type="project" value="UniProtKB-KW"/>
</dbReference>
<feature type="compositionally biased region" description="Basic and acidic residues" evidence="6">
    <location>
        <begin position="433"/>
        <end position="450"/>
    </location>
</feature>
<evidence type="ECO:0000256" key="1">
    <source>
        <dbReference type="ARBA" id="ARBA00005842"/>
    </source>
</evidence>
<keyword evidence="3 5" id="KW-0547">Nucleotide-binding</keyword>
<comment type="similarity">
    <text evidence="1 5">Belongs to the IPP transferase family.</text>
</comment>
<dbReference type="GO" id="GO:0006400">
    <property type="term" value="P:tRNA modification"/>
    <property type="evidence" value="ECO:0007669"/>
    <property type="project" value="TreeGrafter"/>
</dbReference>
<dbReference type="SUPFAM" id="SSF52540">
    <property type="entry name" value="P-loop containing nucleoside triphosphate hydrolases"/>
    <property type="match status" value="2"/>
</dbReference>
<dbReference type="GO" id="GO:0008270">
    <property type="term" value="F:zinc ion binding"/>
    <property type="evidence" value="ECO:0007669"/>
    <property type="project" value="InterPro"/>
</dbReference>
<dbReference type="PANTHER" id="PTHR11088:SF89">
    <property type="entry name" value="TRNA DIMETHYLALLYLTRANSFERASE"/>
    <property type="match status" value="1"/>
</dbReference>
<evidence type="ECO:0000256" key="6">
    <source>
        <dbReference type="SAM" id="MobiDB-lite"/>
    </source>
</evidence>
<organism evidence="8">
    <name type="scientific">Timema bartmani</name>
    <dbReference type="NCBI Taxonomy" id="61472"/>
    <lineage>
        <taxon>Eukaryota</taxon>
        <taxon>Metazoa</taxon>
        <taxon>Ecdysozoa</taxon>
        <taxon>Arthropoda</taxon>
        <taxon>Hexapoda</taxon>
        <taxon>Insecta</taxon>
        <taxon>Pterygota</taxon>
        <taxon>Neoptera</taxon>
        <taxon>Polyneoptera</taxon>
        <taxon>Phasmatodea</taxon>
        <taxon>Timematodea</taxon>
        <taxon>Timematoidea</taxon>
        <taxon>Timematidae</taxon>
        <taxon>Timema</taxon>
    </lineage>
</organism>
<sequence length="464" mass="53113">MSRIPLIIILGATGSGKSKLAIEIAKKYGGEIVNADAMQLYKELNIITNKVSSEEQNQAPHHLLDISDPLKHVNVVDYRNMAIPILDDLLERRVLPLVVGGTNYYIESILWKVLVEDRNLKRPLTIDDIEVGAEKKWKSAEEFAERTGPELHSQLEKVDPDRAKTLHPNDRRKIIRSLQVFAEHGRTHSSMLKEQKETSGGNELGGPLRYPHSCILWLQCDQEVLDHRLVSRVDTMLEQGLVQELINFHQLYNKDRLSTGTPHDYTTGIFQSIGFKEFHDFLMLNEEERESPEGKRLFQRGLEEMKLATRRYARKQLKWIRNRFLRRPNRPVPNVYGLDGTDPSQWDEKVLNRALSIVDSYMKGETPSSVEPLSLENSLNNANNSEFCTVCRRVFIGRLQLEAHLNSKKHQKMERRVALSAPEQGKLPGESGSTKEVKEEIKKESVEQKPQENVSTNTIKAQTT</sequence>
<accession>A0A7R9F549</accession>
<keyword evidence="4 5" id="KW-0067">ATP-binding</keyword>
<dbReference type="Gene3D" id="3.30.160.60">
    <property type="entry name" value="Classic Zinc Finger"/>
    <property type="match status" value="1"/>
</dbReference>
<dbReference type="InterPro" id="IPR036236">
    <property type="entry name" value="Znf_C2H2_sf"/>
</dbReference>
<dbReference type="Pfam" id="PF01715">
    <property type="entry name" value="IPPT"/>
    <property type="match status" value="1"/>
</dbReference>
<dbReference type="PROSITE" id="PS00028">
    <property type="entry name" value="ZINC_FINGER_C2H2_1"/>
    <property type="match status" value="1"/>
</dbReference>
<dbReference type="InterPro" id="IPR039657">
    <property type="entry name" value="Dimethylallyltransferase"/>
</dbReference>
<feature type="domain" description="C2H2-type" evidence="7">
    <location>
        <begin position="388"/>
        <end position="410"/>
    </location>
</feature>
<dbReference type="InterPro" id="IPR018022">
    <property type="entry name" value="IPT"/>
</dbReference>
<dbReference type="Gene3D" id="3.40.50.300">
    <property type="entry name" value="P-loop containing nucleotide triphosphate hydrolases"/>
    <property type="match status" value="1"/>
</dbReference>
<dbReference type="PANTHER" id="PTHR11088">
    <property type="entry name" value="TRNA DIMETHYLALLYLTRANSFERASE"/>
    <property type="match status" value="1"/>
</dbReference>
<evidence type="ECO:0000259" key="7">
    <source>
        <dbReference type="PROSITE" id="PS00028"/>
    </source>
</evidence>
<dbReference type="HAMAP" id="MF_00185">
    <property type="entry name" value="IPP_trans"/>
    <property type="match status" value="1"/>
</dbReference>
<dbReference type="NCBIfam" id="TIGR00174">
    <property type="entry name" value="miaA"/>
    <property type="match status" value="1"/>
</dbReference>
<dbReference type="InterPro" id="IPR003604">
    <property type="entry name" value="Matrin/U1-like-C_Znf_C2H2"/>
</dbReference>
<dbReference type="GO" id="GO:0005739">
    <property type="term" value="C:mitochondrion"/>
    <property type="evidence" value="ECO:0007669"/>
    <property type="project" value="TreeGrafter"/>
</dbReference>
<proteinExistence type="inferred from homology"/>
<feature type="compositionally biased region" description="Polar residues" evidence="6">
    <location>
        <begin position="451"/>
        <end position="464"/>
    </location>
</feature>
<dbReference type="GO" id="GO:0003676">
    <property type="term" value="F:nucleic acid binding"/>
    <property type="evidence" value="ECO:0007669"/>
    <property type="project" value="InterPro"/>
</dbReference>
<name>A0A7R9F549_9NEOP</name>